<gene>
    <name evidence="4" type="ORF">I0K15_00330</name>
</gene>
<accession>A0A7S9QCW6</accession>
<dbReference type="PANTHER" id="PTHR35936:SF17">
    <property type="entry name" value="ARGININE-BINDING EXTRACELLULAR PROTEIN ARTP"/>
    <property type="match status" value="1"/>
</dbReference>
<feature type="signal peptide" evidence="2">
    <location>
        <begin position="1"/>
        <end position="21"/>
    </location>
</feature>
<evidence type="ECO:0000256" key="1">
    <source>
        <dbReference type="ARBA" id="ARBA00022729"/>
    </source>
</evidence>
<dbReference type="SUPFAM" id="SSF53850">
    <property type="entry name" value="Periplasmic binding protein-like II"/>
    <property type="match status" value="1"/>
</dbReference>
<proteinExistence type="predicted"/>
<dbReference type="RefSeq" id="WP_196103469.1">
    <property type="nucleotide sequence ID" value="NZ_CP064942.1"/>
</dbReference>
<dbReference type="InterPro" id="IPR001638">
    <property type="entry name" value="Solute-binding_3/MltF_N"/>
</dbReference>
<keyword evidence="5" id="KW-1185">Reference proteome</keyword>
<dbReference type="Gene3D" id="3.40.190.10">
    <property type="entry name" value="Periplasmic binding protein-like II"/>
    <property type="match status" value="3"/>
</dbReference>
<feature type="chain" id="PRO_5033064651" evidence="2">
    <location>
        <begin position="22"/>
        <end position="296"/>
    </location>
</feature>
<dbReference type="KEGG" id="poz:I0K15_00330"/>
<dbReference type="SMART" id="SM00062">
    <property type="entry name" value="PBPb"/>
    <property type="match status" value="1"/>
</dbReference>
<dbReference type="EMBL" id="CP064942">
    <property type="protein sequence ID" value="QPH54260.1"/>
    <property type="molecule type" value="Genomic_DNA"/>
</dbReference>
<evidence type="ECO:0000256" key="2">
    <source>
        <dbReference type="SAM" id="SignalP"/>
    </source>
</evidence>
<sequence>MRLAFALPLIAALAPAGEALARCENWTPQARPQNTARDIVGTDLDTIMERGFITFAAYEDYPPWSYEEGGRPAGVDIEIGALIAEYIGVEPRYNLVAAGENLEEDLRNQVWKGPLIGGAVSNVMLHVPYDSEFACRVEQVVFTGQYATESLAIAYDPAVYPDDAPTVPYFRYETVAVENDTLSDFFLSGAFGGQMRGNVRRFRTHADAMAALAAGEVTAAMGPKAELEAGLTDALALHQPPIPGLARGEWTLGVAVHHAYRALGYTVDDAIREGLTSGAIEEIFARHGLSFDAPER</sequence>
<feature type="domain" description="Solute-binding protein family 3/N-terminal" evidence="3">
    <location>
        <begin position="52"/>
        <end position="287"/>
    </location>
</feature>
<evidence type="ECO:0000259" key="3">
    <source>
        <dbReference type="SMART" id="SM00062"/>
    </source>
</evidence>
<dbReference type="FunFam" id="3.40.190.10:FF:000806">
    <property type="entry name" value="Polar amino acid uptake family ABC transporter, periplasmic substrate-binding protein"/>
    <property type="match status" value="1"/>
</dbReference>
<dbReference type="PANTHER" id="PTHR35936">
    <property type="entry name" value="MEMBRANE-BOUND LYTIC MUREIN TRANSGLYCOSYLASE F"/>
    <property type="match status" value="1"/>
</dbReference>
<protein>
    <submittedName>
        <fullName evidence="4">Transporter substrate-binding domain-containing protein</fullName>
    </submittedName>
</protein>
<reference evidence="4 5" key="1">
    <citation type="submission" date="2020-11" db="EMBL/GenBank/DDBJ databases">
        <title>Description of Pontivivens ytuae sp. nov. isolated from deep sea sediment of Mariana Trench.</title>
        <authorList>
            <person name="Wang Z."/>
            <person name="Sun Q.-L."/>
            <person name="Xu X.-D."/>
            <person name="Tang Y.-Z."/>
            <person name="Zhang J."/>
        </authorList>
    </citation>
    <scope>NUCLEOTIDE SEQUENCE [LARGE SCALE GENOMIC DNA]</scope>
    <source>
        <strain evidence="4 5">MT2928</strain>
    </source>
</reference>
<keyword evidence="1 2" id="KW-0732">Signal</keyword>
<dbReference type="Proteomes" id="UP000594800">
    <property type="component" value="Chromosome"/>
</dbReference>
<organism evidence="4 5">
    <name type="scientific">Pontivivens ytuae</name>
    <dbReference type="NCBI Taxonomy" id="2789856"/>
    <lineage>
        <taxon>Bacteria</taxon>
        <taxon>Pseudomonadati</taxon>
        <taxon>Pseudomonadota</taxon>
        <taxon>Alphaproteobacteria</taxon>
        <taxon>Rhodobacterales</taxon>
        <taxon>Paracoccaceae</taxon>
        <taxon>Pontivivens</taxon>
    </lineage>
</organism>
<name>A0A7S9QCW6_9RHOB</name>
<evidence type="ECO:0000313" key="5">
    <source>
        <dbReference type="Proteomes" id="UP000594800"/>
    </source>
</evidence>
<dbReference type="AlphaFoldDB" id="A0A7S9QCW6"/>
<evidence type="ECO:0000313" key="4">
    <source>
        <dbReference type="EMBL" id="QPH54260.1"/>
    </source>
</evidence>